<reference evidence="2" key="2">
    <citation type="submission" date="2010-07" db="EMBL/GenBank/DDBJ databases">
        <authorList>
            <consortium name="The Broad Institute Genome Sequencing Platform"/>
            <consortium name="Broad Institute Genome Sequencing Center for Infectious Disease"/>
            <person name="Ma L.-J."/>
            <person name="Dead R."/>
            <person name="Young S."/>
            <person name="Zeng Q."/>
            <person name="Koehrsen M."/>
            <person name="Alvarado L."/>
            <person name="Berlin A."/>
            <person name="Chapman S.B."/>
            <person name="Chen Z."/>
            <person name="Freedman E."/>
            <person name="Gellesch M."/>
            <person name="Goldberg J."/>
            <person name="Griggs A."/>
            <person name="Gujja S."/>
            <person name="Heilman E.R."/>
            <person name="Heiman D."/>
            <person name="Hepburn T."/>
            <person name="Howarth C."/>
            <person name="Jen D."/>
            <person name="Larson L."/>
            <person name="Mehta T."/>
            <person name="Neiman D."/>
            <person name="Pearson M."/>
            <person name="Roberts A."/>
            <person name="Saif S."/>
            <person name="Shea T."/>
            <person name="Shenoy N."/>
            <person name="Sisk P."/>
            <person name="Stolte C."/>
            <person name="Sykes S."/>
            <person name="Walk T."/>
            <person name="White J."/>
            <person name="Yandava C."/>
            <person name="Haas B."/>
            <person name="Nusbaum C."/>
            <person name="Birren B."/>
        </authorList>
    </citation>
    <scope>NUCLEOTIDE SEQUENCE</scope>
    <source>
        <strain evidence="2">R3-111a-1</strain>
    </source>
</reference>
<reference evidence="3" key="4">
    <citation type="journal article" date="2015" name="G3 (Bethesda)">
        <title>Genome sequences of three phytopathogenic species of the Magnaporthaceae family of fungi.</title>
        <authorList>
            <person name="Okagaki L.H."/>
            <person name="Nunes C.C."/>
            <person name="Sailsbery J."/>
            <person name="Clay B."/>
            <person name="Brown D."/>
            <person name="John T."/>
            <person name="Oh Y."/>
            <person name="Young N."/>
            <person name="Fitzgerald M."/>
            <person name="Haas B.J."/>
            <person name="Zeng Q."/>
            <person name="Young S."/>
            <person name="Adiconis X."/>
            <person name="Fan L."/>
            <person name="Levin J.Z."/>
            <person name="Mitchell T.K."/>
            <person name="Okubara P.A."/>
            <person name="Farman M.L."/>
            <person name="Kohn L.M."/>
            <person name="Birren B."/>
            <person name="Ma L.-J."/>
            <person name="Dean R.A."/>
        </authorList>
    </citation>
    <scope>NUCLEOTIDE SEQUENCE</scope>
    <source>
        <strain evidence="3">R3-111a-1</strain>
    </source>
</reference>
<dbReference type="EMBL" id="GL385635">
    <property type="protein sequence ID" value="EJT68109.1"/>
    <property type="molecule type" value="Genomic_DNA"/>
</dbReference>
<dbReference type="EnsemblFungi" id="EJT68109">
    <property type="protein sequence ID" value="EJT68109"/>
    <property type="gene ID" value="GGTG_14313"/>
</dbReference>
<gene>
    <name evidence="3" type="primary">20354771</name>
    <name evidence="2" type="ORF">GGTG_14313</name>
</gene>
<dbReference type="InterPro" id="IPR003347">
    <property type="entry name" value="JmjC_dom"/>
</dbReference>
<evidence type="ECO:0000313" key="4">
    <source>
        <dbReference type="Proteomes" id="UP000006039"/>
    </source>
</evidence>
<dbReference type="OrthoDB" id="5077844at2759"/>
<reference evidence="2" key="3">
    <citation type="submission" date="2010-09" db="EMBL/GenBank/DDBJ databases">
        <title>Annotation of Gaeumannomyces graminis var. tritici R3-111a-1.</title>
        <authorList>
            <consortium name="The Broad Institute Genome Sequencing Platform"/>
            <person name="Ma L.-J."/>
            <person name="Dead R."/>
            <person name="Young S.K."/>
            <person name="Zeng Q."/>
            <person name="Gargeya S."/>
            <person name="Fitzgerald M."/>
            <person name="Haas B."/>
            <person name="Abouelleil A."/>
            <person name="Alvarado L."/>
            <person name="Arachchi H.M."/>
            <person name="Berlin A."/>
            <person name="Brown A."/>
            <person name="Chapman S.B."/>
            <person name="Chen Z."/>
            <person name="Dunbar C."/>
            <person name="Freedman E."/>
            <person name="Gearin G."/>
            <person name="Gellesch M."/>
            <person name="Goldberg J."/>
            <person name="Griggs A."/>
            <person name="Gujja S."/>
            <person name="Heiman D."/>
            <person name="Howarth C."/>
            <person name="Larson L."/>
            <person name="Lui A."/>
            <person name="MacDonald P.J.P."/>
            <person name="Mehta T."/>
            <person name="Montmayeur A."/>
            <person name="Murphy C."/>
            <person name="Neiman D."/>
            <person name="Pearson M."/>
            <person name="Priest M."/>
            <person name="Roberts A."/>
            <person name="Saif S."/>
            <person name="Shea T."/>
            <person name="Shenoy N."/>
            <person name="Sisk P."/>
            <person name="Stolte C."/>
            <person name="Sykes S."/>
            <person name="Yandava C."/>
            <person name="Wortman J."/>
            <person name="Nusbaum C."/>
            <person name="Birren B."/>
        </authorList>
    </citation>
    <scope>NUCLEOTIDE SEQUENCE</scope>
    <source>
        <strain evidence="2">R3-111a-1</strain>
    </source>
</reference>
<proteinExistence type="predicted"/>
<dbReference type="VEuPathDB" id="FungiDB:GGTG_14313"/>
<evidence type="ECO:0000313" key="2">
    <source>
        <dbReference type="EMBL" id="EJT68109.1"/>
    </source>
</evidence>
<accession>J8TTA3</accession>
<dbReference type="AlphaFoldDB" id="J8TTA3"/>
<reference evidence="4" key="1">
    <citation type="submission" date="2010-07" db="EMBL/GenBank/DDBJ databases">
        <title>The genome sequence of Gaeumannomyces graminis var. tritici strain R3-111a-1.</title>
        <authorList>
            <consortium name="The Broad Institute Genome Sequencing Platform"/>
            <person name="Ma L.-J."/>
            <person name="Dead R."/>
            <person name="Young S."/>
            <person name="Zeng Q."/>
            <person name="Koehrsen M."/>
            <person name="Alvarado L."/>
            <person name="Berlin A."/>
            <person name="Chapman S.B."/>
            <person name="Chen Z."/>
            <person name="Freedman E."/>
            <person name="Gellesch M."/>
            <person name="Goldberg J."/>
            <person name="Griggs A."/>
            <person name="Gujja S."/>
            <person name="Heilman E.R."/>
            <person name="Heiman D."/>
            <person name="Hepburn T."/>
            <person name="Howarth C."/>
            <person name="Jen D."/>
            <person name="Larson L."/>
            <person name="Mehta T."/>
            <person name="Neiman D."/>
            <person name="Pearson M."/>
            <person name="Roberts A."/>
            <person name="Saif S."/>
            <person name="Shea T."/>
            <person name="Shenoy N."/>
            <person name="Sisk P."/>
            <person name="Stolte C."/>
            <person name="Sykes S."/>
            <person name="Walk T."/>
            <person name="White J."/>
            <person name="Yandava C."/>
            <person name="Haas B."/>
            <person name="Nusbaum C."/>
            <person name="Birren B."/>
        </authorList>
    </citation>
    <scope>NUCLEOTIDE SEQUENCE [LARGE SCALE GENOMIC DNA]</scope>
    <source>
        <strain evidence="4">R3-111a-1</strain>
    </source>
</reference>
<evidence type="ECO:0000313" key="3">
    <source>
        <dbReference type="EnsemblFungi" id="EJT68109"/>
    </source>
</evidence>
<feature type="domain" description="JmjC" evidence="1">
    <location>
        <begin position="1"/>
        <end position="66"/>
    </location>
</feature>
<feature type="non-terminal residue" evidence="2">
    <location>
        <position position="117"/>
    </location>
</feature>
<keyword evidence="4" id="KW-1185">Reference proteome</keyword>
<name>J8TTA3_GAET3</name>
<dbReference type="SUPFAM" id="SSF51197">
    <property type="entry name" value="Clavaminate synthase-like"/>
    <property type="match status" value="1"/>
</dbReference>
<dbReference type="STRING" id="644352.J8TTA3"/>
<dbReference type="GeneID" id="20354771"/>
<evidence type="ECO:0000259" key="1">
    <source>
        <dbReference type="PROSITE" id="PS51184"/>
    </source>
</evidence>
<protein>
    <recommendedName>
        <fullName evidence="1">JmjC domain-containing protein</fullName>
    </recommendedName>
</protein>
<organism evidence="2">
    <name type="scientific">Gaeumannomyces tritici (strain R3-111a-1)</name>
    <name type="common">Wheat and barley take-all root rot fungus</name>
    <name type="synonym">Gaeumannomyces graminis var. tritici</name>
    <dbReference type="NCBI Taxonomy" id="644352"/>
    <lineage>
        <taxon>Eukaryota</taxon>
        <taxon>Fungi</taxon>
        <taxon>Dikarya</taxon>
        <taxon>Ascomycota</taxon>
        <taxon>Pezizomycotina</taxon>
        <taxon>Sordariomycetes</taxon>
        <taxon>Sordariomycetidae</taxon>
        <taxon>Magnaporthales</taxon>
        <taxon>Magnaporthaceae</taxon>
        <taxon>Gaeumannomyces</taxon>
    </lineage>
</organism>
<dbReference type="RefSeq" id="XP_009230504.1">
    <property type="nucleotide sequence ID" value="XM_009232240.1"/>
</dbReference>
<dbReference type="Proteomes" id="UP000006039">
    <property type="component" value="Unassembled WGS sequence"/>
</dbReference>
<sequence length="117" mass="13216">MDSQSAWLYRGEWRYVILSPGHTVFFPSGTIHFVFRVQGVQTFALGGHVLQWSGIERWLKVVIAQLKNPEITNEDMASSAPKYVQVVKRLVANRMKAGRVEEMGGRDAVARLSTLLK</sequence>
<reference evidence="3" key="5">
    <citation type="submission" date="2018-04" db="UniProtKB">
        <authorList>
            <consortium name="EnsemblFungi"/>
        </authorList>
    </citation>
    <scope>IDENTIFICATION</scope>
    <source>
        <strain evidence="3">R3-111a-1</strain>
    </source>
</reference>
<dbReference type="Gene3D" id="2.60.120.650">
    <property type="entry name" value="Cupin"/>
    <property type="match status" value="1"/>
</dbReference>
<dbReference type="PROSITE" id="PS51184">
    <property type="entry name" value="JMJC"/>
    <property type="match status" value="1"/>
</dbReference>